<evidence type="ECO:0000313" key="2">
    <source>
        <dbReference type="Proteomes" id="UP000004778"/>
    </source>
</evidence>
<dbReference type="SUPFAM" id="SSF103084">
    <property type="entry name" value="Holliday junction resolvase RusA"/>
    <property type="match status" value="1"/>
</dbReference>
<keyword evidence="1" id="KW-0378">Hydrolase</keyword>
<accession>C0W5T7</accession>
<dbReference type="GO" id="GO:0006281">
    <property type="term" value="P:DNA repair"/>
    <property type="evidence" value="ECO:0007669"/>
    <property type="project" value="InterPro"/>
</dbReference>
<dbReference type="OrthoDB" id="3237255at2"/>
<dbReference type="GO" id="GO:0006310">
    <property type="term" value="P:DNA recombination"/>
    <property type="evidence" value="ECO:0007669"/>
    <property type="project" value="InterPro"/>
</dbReference>
<dbReference type="GO" id="GO:0016787">
    <property type="term" value="F:hydrolase activity"/>
    <property type="evidence" value="ECO:0007669"/>
    <property type="project" value="UniProtKB-KW"/>
</dbReference>
<evidence type="ECO:0000313" key="1">
    <source>
        <dbReference type="EMBL" id="EEH65933.1"/>
    </source>
</evidence>
<gene>
    <name evidence="1" type="primary">rusA</name>
    <name evidence="1" type="ORF">HMPREF0058_1231</name>
</gene>
<protein>
    <submittedName>
        <fullName evidence="1">Crossover junction endodeoxyribonuclease RusA</fullName>
        <ecNumber evidence="1">3.1.22.4</ecNumber>
    </submittedName>
</protein>
<dbReference type="eggNOG" id="ENOG5030WM3">
    <property type="taxonomic scope" value="Bacteria"/>
</dbReference>
<dbReference type="EMBL" id="ACFH01000095">
    <property type="protein sequence ID" value="EEH65933.1"/>
    <property type="molecule type" value="Genomic_DNA"/>
</dbReference>
<dbReference type="HOGENOM" id="CLU_126035_1_0_11"/>
<dbReference type="Proteomes" id="UP000004778">
    <property type="component" value="Unassembled WGS sequence"/>
</dbReference>
<dbReference type="RefSeq" id="WP_006548195.1">
    <property type="nucleotide sequence ID" value="NZ_DS999574.1"/>
</dbReference>
<keyword evidence="2" id="KW-1185">Reference proteome</keyword>
<dbReference type="InterPro" id="IPR036614">
    <property type="entry name" value="RusA-like_sf"/>
</dbReference>
<dbReference type="GO" id="GO:0000287">
    <property type="term" value="F:magnesium ion binding"/>
    <property type="evidence" value="ECO:0007669"/>
    <property type="project" value="InterPro"/>
</dbReference>
<reference evidence="1 2" key="1">
    <citation type="submission" date="2009-01" db="EMBL/GenBank/DDBJ databases">
        <authorList>
            <person name="Qin X."/>
            <person name="Bachman B."/>
            <person name="Battles P."/>
            <person name="Bell A."/>
            <person name="Bess C."/>
            <person name="Bickham C."/>
            <person name="Chaboub L."/>
            <person name="Chen D."/>
            <person name="Coyle M."/>
            <person name="Deiros D.R."/>
            <person name="Dinh H."/>
            <person name="Forbes L."/>
            <person name="Fowler G."/>
            <person name="Francisco L."/>
            <person name="Fu Q."/>
            <person name="Gubbala S."/>
            <person name="Hale W."/>
            <person name="Han Y."/>
            <person name="Hemphill L."/>
            <person name="Highlander S.K."/>
            <person name="Hirani K."/>
            <person name="Hogues M."/>
            <person name="Jackson L."/>
            <person name="Jakkamsetti A."/>
            <person name="Javaid M."/>
            <person name="Jiang H."/>
            <person name="Korchina V."/>
            <person name="Kovar C."/>
            <person name="Lara F."/>
            <person name="Lee S."/>
            <person name="Mata R."/>
            <person name="Mathew T."/>
            <person name="Moen C."/>
            <person name="Morales K."/>
            <person name="Munidasa M."/>
            <person name="Nazareth L."/>
            <person name="Ngo R."/>
            <person name="Nguyen L."/>
            <person name="Okwuonu G."/>
            <person name="Ongeri F."/>
            <person name="Patil S."/>
            <person name="Petrosino J."/>
            <person name="Pham C."/>
            <person name="Pham P."/>
            <person name="Pu L.-L."/>
            <person name="Puazo M."/>
            <person name="Raj R."/>
            <person name="Reid J."/>
            <person name="Rouhana J."/>
            <person name="Saada N."/>
            <person name="Shang Y."/>
            <person name="Simmons D."/>
            <person name="Thornton R."/>
            <person name="Warren J."/>
            <person name="Weissenberger G."/>
            <person name="Zhang J."/>
            <person name="Zhang L."/>
            <person name="Zhou C."/>
            <person name="Zhu D."/>
            <person name="Muzny D."/>
            <person name="Worley K."/>
            <person name="Gibbs R."/>
        </authorList>
    </citation>
    <scope>NUCLEOTIDE SEQUENCE [LARGE SCALE GENOMIC DNA]</scope>
    <source>
        <strain evidence="1 2">DSM 15434</strain>
    </source>
</reference>
<dbReference type="AlphaFoldDB" id="C0W5T7"/>
<sequence length="130" mass="14652">MSPSTLVIDVPGNEWLSANGREHRFGRARRTATLRKRAYLMARHHGLPRYAGRVRVDFYVHTRTRNRMDPANAYPTVKALVDGLTDAGVWADDDDTHLSGPVPYRGEPVLDLPVGFRRITLVITDLDEEG</sequence>
<dbReference type="Gene3D" id="3.30.1330.70">
    <property type="entry name" value="Holliday junction resolvase RusA"/>
    <property type="match status" value="1"/>
</dbReference>
<comment type="caution">
    <text evidence="1">The sequence shown here is derived from an EMBL/GenBank/DDBJ whole genome shotgun (WGS) entry which is preliminary data.</text>
</comment>
<name>C0W5T7_9ACTO</name>
<organism evidence="1 2">
    <name type="scientific">Actinomyces urogenitalis DSM 15434</name>
    <dbReference type="NCBI Taxonomy" id="525246"/>
    <lineage>
        <taxon>Bacteria</taxon>
        <taxon>Bacillati</taxon>
        <taxon>Actinomycetota</taxon>
        <taxon>Actinomycetes</taxon>
        <taxon>Actinomycetales</taxon>
        <taxon>Actinomycetaceae</taxon>
        <taxon>Actinomyces</taxon>
    </lineage>
</organism>
<proteinExistence type="predicted"/>
<dbReference type="EC" id="3.1.22.4" evidence="1"/>